<dbReference type="AlphaFoldDB" id="A0A2J6T7G0"/>
<dbReference type="RefSeq" id="XP_024735863.1">
    <property type="nucleotide sequence ID" value="XM_024872697.1"/>
</dbReference>
<dbReference type="GeneID" id="36580777"/>
<proteinExistence type="predicted"/>
<evidence type="ECO:0000313" key="2">
    <source>
        <dbReference type="EMBL" id="PMD58959.1"/>
    </source>
</evidence>
<protein>
    <submittedName>
        <fullName evidence="2">Uncharacterized protein</fullName>
    </submittedName>
</protein>
<gene>
    <name evidence="2" type="ORF">K444DRAFT_419831</name>
</gene>
<evidence type="ECO:0000313" key="3">
    <source>
        <dbReference type="Proteomes" id="UP000235371"/>
    </source>
</evidence>
<dbReference type="EMBL" id="KZ613817">
    <property type="protein sequence ID" value="PMD58959.1"/>
    <property type="molecule type" value="Genomic_DNA"/>
</dbReference>
<sequence length="204" mass="22273">MDEHAALPTTRAYTELSPRKNCKEFCKTASRTNRCSSVASEAVLKGSRGPPPPAPVHPPRLRTGKSRLPCGSKQPHVFCEVSQPSHGSKFHGLGSRSPCTLDLHRLVEVSGARLDGNTPRSSTSPDVLTAPQCCSCMKVLLRRSFDSFISTQELCSACPRSFPRSDLPLSPHTWKSPSALFEHLILLTRIPASRKKTNSSSQLN</sequence>
<feature type="compositionally biased region" description="Pro residues" evidence="1">
    <location>
        <begin position="49"/>
        <end position="58"/>
    </location>
</feature>
<accession>A0A2J6T7G0</accession>
<dbReference type="InParanoid" id="A0A2J6T7G0"/>
<organism evidence="2 3">
    <name type="scientific">Hyaloscypha bicolor E</name>
    <dbReference type="NCBI Taxonomy" id="1095630"/>
    <lineage>
        <taxon>Eukaryota</taxon>
        <taxon>Fungi</taxon>
        <taxon>Dikarya</taxon>
        <taxon>Ascomycota</taxon>
        <taxon>Pezizomycotina</taxon>
        <taxon>Leotiomycetes</taxon>
        <taxon>Helotiales</taxon>
        <taxon>Hyaloscyphaceae</taxon>
        <taxon>Hyaloscypha</taxon>
        <taxon>Hyaloscypha bicolor</taxon>
    </lineage>
</organism>
<feature type="region of interest" description="Disordered" evidence="1">
    <location>
        <begin position="41"/>
        <end position="60"/>
    </location>
</feature>
<reference evidence="2 3" key="1">
    <citation type="submission" date="2016-04" db="EMBL/GenBank/DDBJ databases">
        <title>A degradative enzymes factory behind the ericoid mycorrhizal symbiosis.</title>
        <authorList>
            <consortium name="DOE Joint Genome Institute"/>
            <person name="Martino E."/>
            <person name="Morin E."/>
            <person name="Grelet G."/>
            <person name="Kuo A."/>
            <person name="Kohler A."/>
            <person name="Daghino S."/>
            <person name="Barry K."/>
            <person name="Choi C."/>
            <person name="Cichocki N."/>
            <person name="Clum A."/>
            <person name="Copeland A."/>
            <person name="Hainaut M."/>
            <person name="Haridas S."/>
            <person name="Labutti K."/>
            <person name="Lindquist E."/>
            <person name="Lipzen A."/>
            <person name="Khouja H.-R."/>
            <person name="Murat C."/>
            <person name="Ohm R."/>
            <person name="Olson A."/>
            <person name="Spatafora J."/>
            <person name="Veneault-Fourrey C."/>
            <person name="Henrissat B."/>
            <person name="Grigoriev I."/>
            <person name="Martin F."/>
            <person name="Perotto S."/>
        </authorList>
    </citation>
    <scope>NUCLEOTIDE SEQUENCE [LARGE SCALE GENOMIC DNA]</scope>
    <source>
        <strain evidence="2 3">E</strain>
    </source>
</reference>
<name>A0A2J6T7G0_9HELO</name>
<dbReference type="Proteomes" id="UP000235371">
    <property type="component" value="Unassembled WGS sequence"/>
</dbReference>
<keyword evidence="3" id="KW-1185">Reference proteome</keyword>
<evidence type="ECO:0000256" key="1">
    <source>
        <dbReference type="SAM" id="MobiDB-lite"/>
    </source>
</evidence>